<evidence type="ECO:0000256" key="5">
    <source>
        <dbReference type="ARBA" id="ARBA00022927"/>
    </source>
</evidence>
<dbReference type="InterPro" id="IPR024602">
    <property type="entry name" value="COG_su2_N"/>
</dbReference>
<dbReference type="GO" id="GO:0015031">
    <property type="term" value="P:protein transport"/>
    <property type="evidence" value="ECO:0007669"/>
    <property type="project" value="UniProtKB-KW"/>
</dbReference>
<evidence type="ECO:0000256" key="7">
    <source>
        <dbReference type="ARBA" id="ARBA00023136"/>
    </source>
</evidence>
<evidence type="ECO:0000256" key="3">
    <source>
        <dbReference type="ARBA" id="ARBA00020977"/>
    </source>
</evidence>
<evidence type="ECO:0000256" key="6">
    <source>
        <dbReference type="ARBA" id="ARBA00023034"/>
    </source>
</evidence>
<accession>A0AAP0BF47</accession>
<keyword evidence="5" id="KW-0653">Protein transport</keyword>
<dbReference type="PANTHER" id="PTHR12961:SF0">
    <property type="entry name" value="CONSERVED OLIGOMERIC GOLGI COMPLEX SUBUNIT 2"/>
    <property type="match status" value="1"/>
</dbReference>
<evidence type="ECO:0000256" key="9">
    <source>
        <dbReference type="SAM" id="MobiDB-lite"/>
    </source>
</evidence>
<dbReference type="GO" id="GO:0007030">
    <property type="term" value="P:Golgi organization"/>
    <property type="evidence" value="ECO:0007669"/>
    <property type="project" value="InterPro"/>
</dbReference>
<gene>
    <name evidence="11" type="ORF">KSP39_PZI012454</name>
</gene>
<proteinExistence type="inferred from homology"/>
<keyword evidence="12" id="KW-1185">Reference proteome</keyword>
<sequence>MARREMSVDRSSHQSRRLLEKEMVIAKERIWQLADARSSPTQWCVPRTPLLVYKTKKITNQKMQEPRSQELQAPNSPREDFDAESYIADLRTFVPLESLGAELRSHLSTLKSELVELINRDYADFVSLSTRLVDVDSSIARMRDPLVDFRDKIGAFRAAVENSLSSLRGGLHQRAEASAAREILERLLDTFHVVSKREGYGSICRRAPQQHLQKHISTIVRPQVSTLSDKWATYLHTVTSAREQLKTHRLSAAGCGSGQRRSDSSGEGKGEAKYPYVEKLIKDLPTTLSIESNTDLVHLEKGILSNENSLQPAENGNNLRVTQSILLERIASEMNRIKFSISNAKKSPTVHGGHEEGATVDTGIQVSGGLVYRLVRGSDVVLGVQWLRQLKLVTNG</sequence>
<keyword evidence="4" id="KW-0813">Transport</keyword>
<keyword evidence="7" id="KW-0472">Membrane</keyword>
<comment type="similarity">
    <text evidence="2">Belongs to the COG2 family.</text>
</comment>
<evidence type="ECO:0000256" key="4">
    <source>
        <dbReference type="ARBA" id="ARBA00022448"/>
    </source>
</evidence>
<feature type="region of interest" description="Disordered" evidence="9">
    <location>
        <begin position="249"/>
        <end position="271"/>
    </location>
</feature>
<dbReference type="EMBL" id="JBBWWQ010000010">
    <property type="protein sequence ID" value="KAK8937171.1"/>
    <property type="molecule type" value="Genomic_DNA"/>
</dbReference>
<evidence type="ECO:0000313" key="11">
    <source>
        <dbReference type="EMBL" id="KAK8937171.1"/>
    </source>
</evidence>
<dbReference type="GO" id="GO:0017119">
    <property type="term" value="C:Golgi transport complex"/>
    <property type="evidence" value="ECO:0007669"/>
    <property type="project" value="TreeGrafter"/>
</dbReference>
<comment type="subcellular location">
    <subcellularLocation>
        <location evidence="1">Golgi apparatus membrane</location>
        <topology evidence="1">Peripheral membrane protein</topology>
    </subcellularLocation>
</comment>
<evidence type="ECO:0000259" key="10">
    <source>
        <dbReference type="Pfam" id="PF06148"/>
    </source>
</evidence>
<dbReference type="GO" id="GO:0006891">
    <property type="term" value="P:intra-Golgi vesicle-mediated transport"/>
    <property type="evidence" value="ECO:0007669"/>
    <property type="project" value="TreeGrafter"/>
</dbReference>
<dbReference type="PANTHER" id="PTHR12961">
    <property type="entry name" value="CONSERVED OLIGOMERIC GOLGI COMPLEX COMPONENT 2"/>
    <property type="match status" value="1"/>
</dbReference>
<dbReference type="AlphaFoldDB" id="A0AAP0BF47"/>
<reference evidence="11 12" key="1">
    <citation type="journal article" date="2022" name="Nat. Plants">
        <title>Genomes of leafy and leafless Platanthera orchids illuminate the evolution of mycoheterotrophy.</title>
        <authorList>
            <person name="Li M.H."/>
            <person name="Liu K.W."/>
            <person name="Li Z."/>
            <person name="Lu H.C."/>
            <person name="Ye Q.L."/>
            <person name="Zhang D."/>
            <person name="Wang J.Y."/>
            <person name="Li Y.F."/>
            <person name="Zhong Z.M."/>
            <person name="Liu X."/>
            <person name="Yu X."/>
            <person name="Liu D.K."/>
            <person name="Tu X.D."/>
            <person name="Liu B."/>
            <person name="Hao Y."/>
            <person name="Liao X.Y."/>
            <person name="Jiang Y.T."/>
            <person name="Sun W.H."/>
            <person name="Chen J."/>
            <person name="Chen Y.Q."/>
            <person name="Ai Y."/>
            <person name="Zhai J.W."/>
            <person name="Wu S.S."/>
            <person name="Zhou Z."/>
            <person name="Hsiao Y.Y."/>
            <person name="Wu W.L."/>
            <person name="Chen Y.Y."/>
            <person name="Lin Y.F."/>
            <person name="Hsu J.L."/>
            <person name="Li C.Y."/>
            <person name="Wang Z.W."/>
            <person name="Zhao X."/>
            <person name="Zhong W.Y."/>
            <person name="Ma X.K."/>
            <person name="Ma L."/>
            <person name="Huang J."/>
            <person name="Chen G.Z."/>
            <person name="Huang M.Z."/>
            <person name="Huang L."/>
            <person name="Peng D.H."/>
            <person name="Luo Y.B."/>
            <person name="Zou S.Q."/>
            <person name="Chen S.P."/>
            <person name="Lan S."/>
            <person name="Tsai W.C."/>
            <person name="Van de Peer Y."/>
            <person name="Liu Z.J."/>
        </authorList>
    </citation>
    <scope>NUCLEOTIDE SEQUENCE [LARGE SCALE GENOMIC DNA]</scope>
    <source>
        <strain evidence="11">Lor287</strain>
    </source>
</reference>
<organism evidence="11 12">
    <name type="scientific">Platanthera zijinensis</name>
    <dbReference type="NCBI Taxonomy" id="2320716"/>
    <lineage>
        <taxon>Eukaryota</taxon>
        <taxon>Viridiplantae</taxon>
        <taxon>Streptophyta</taxon>
        <taxon>Embryophyta</taxon>
        <taxon>Tracheophyta</taxon>
        <taxon>Spermatophyta</taxon>
        <taxon>Magnoliopsida</taxon>
        <taxon>Liliopsida</taxon>
        <taxon>Asparagales</taxon>
        <taxon>Orchidaceae</taxon>
        <taxon>Orchidoideae</taxon>
        <taxon>Orchideae</taxon>
        <taxon>Orchidinae</taxon>
        <taxon>Platanthera</taxon>
    </lineage>
</organism>
<evidence type="ECO:0000256" key="2">
    <source>
        <dbReference type="ARBA" id="ARBA00007603"/>
    </source>
</evidence>
<dbReference type="Pfam" id="PF06148">
    <property type="entry name" value="COG2_N"/>
    <property type="match status" value="1"/>
</dbReference>
<name>A0AAP0BF47_9ASPA</name>
<keyword evidence="6" id="KW-0333">Golgi apparatus</keyword>
<dbReference type="Proteomes" id="UP001418222">
    <property type="component" value="Unassembled WGS sequence"/>
</dbReference>
<feature type="domain" description="Conserved oligomeric Golgi complex subunit 2 N-terminal" evidence="10">
    <location>
        <begin position="78"/>
        <end position="143"/>
    </location>
</feature>
<protein>
    <recommendedName>
        <fullName evidence="3">Conserved oligomeric Golgi complex subunit 2</fullName>
    </recommendedName>
    <alternativeName>
        <fullName evidence="8">Component of oligomeric Golgi complex 2</fullName>
    </alternativeName>
</protein>
<dbReference type="InterPro" id="IPR009316">
    <property type="entry name" value="COG2"/>
</dbReference>
<evidence type="ECO:0000256" key="1">
    <source>
        <dbReference type="ARBA" id="ARBA00004395"/>
    </source>
</evidence>
<evidence type="ECO:0000256" key="8">
    <source>
        <dbReference type="ARBA" id="ARBA00031344"/>
    </source>
</evidence>
<evidence type="ECO:0000313" key="12">
    <source>
        <dbReference type="Proteomes" id="UP001418222"/>
    </source>
</evidence>
<feature type="region of interest" description="Disordered" evidence="9">
    <location>
        <begin position="58"/>
        <end position="78"/>
    </location>
</feature>
<feature type="compositionally biased region" description="Basic and acidic residues" evidence="9">
    <location>
        <begin position="260"/>
        <end position="271"/>
    </location>
</feature>
<comment type="caution">
    <text evidence="11">The sequence shown here is derived from an EMBL/GenBank/DDBJ whole genome shotgun (WGS) entry which is preliminary data.</text>
</comment>
<dbReference type="GO" id="GO:0000139">
    <property type="term" value="C:Golgi membrane"/>
    <property type="evidence" value="ECO:0007669"/>
    <property type="project" value="UniProtKB-SubCell"/>
</dbReference>